<reference evidence="6 7" key="1">
    <citation type="submission" date="2014-11" db="EMBL/GenBank/DDBJ databases">
        <title>Genome sequence of Flavihumibacter solisilvae 3-3.</title>
        <authorList>
            <person name="Zhou G."/>
            <person name="Li M."/>
            <person name="Wang G."/>
        </authorList>
    </citation>
    <scope>NUCLEOTIDE SEQUENCE [LARGE SCALE GENOMIC DNA]</scope>
    <source>
        <strain evidence="6 7">3-3</strain>
    </source>
</reference>
<gene>
    <name evidence="6" type="ORF">OI18_13175</name>
</gene>
<dbReference type="InterPro" id="IPR001647">
    <property type="entry name" value="HTH_TetR"/>
</dbReference>
<keyword evidence="1" id="KW-0805">Transcription regulation</keyword>
<feature type="domain" description="HTH tetR-type" evidence="5">
    <location>
        <begin position="5"/>
        <end position="65"/>
    </location>
</feature>
<comment type="caution">
    <text evidence="6">The sequence shown here is derived from an EMBL/GenBank/DDBJ whole genome shotgun (WGS) entry which is preliminary data.</text>
</comment>
<dbReference type="PRINTS" id="PR00455">
    <property type="entry name" value="HTHTETR"/>
</dbReference>
<sequence length="196" mass="21431">MSKGEATRQFIIEKAAPIFNKKGIAATAMSDIMDATKLAKGSLYVHFENKDVLAAEVVDHNLNLGRKKLQAALNIAGTSKEKLFTYIDVVTDILNPPVPGGCPMINFGMEADDTNPEIKQKINQAIESTQQWISDIIKQGIKAGEFRPDWNHKEFATIMFAMVEGGIVIGRVAGNNTKIKAIGKALKQMISSQQLT</sequence>
<dbReference type="Pfam" id="PF16925">
    <property type="entry name" value="TetR_C_13"/>
    <property type="match status" value="1"/>
</dbReference>
<dbReference type="SUPFAM" id="SSF46689">
    <property type="entry name" value="Homeodomain-like"/>
    <property type="match status" value="1"/>
</dbReference>
<dbReference type="GO" id="GO:0003677">
    <property type="term" value="F:DNA binding"/>
    <property type="evidence" value="ECO:0007669"/>
    <property type="project" value="UniProtKB-UniRule"/>
</dbReference>
<dbReference type="InterPro" id="IPR011075">
    <property type="entry name" value="TetR_C"/>
</dbReference>
<evidence type="ECO:0000256" key="3">
    <source>
        <dbReference type="ARBA" id="ARBA00023163"/>
    </source>
</evidence>
<protein>
    <submittedName>
        <fullName evidence="6">TetR family transcriptional regulator</fullName>
    </submittedName>
</protein>
<evidence type="ECO:0000256" key="4">
    <source>
        <dbReference type="PROSITE-ProRule" id="PRU00335"/>
    </source>
</evidence>
<name>A0A0C1LF54_9BACT</name>
<dbReference type="InterPro" id="IPR036271">
    <property type="entry name" value="Tet_transcr_reg_TetR-rel_C_sf"/>
</dbReference>
<dbReference type="EMBL" id="JSVC01000015">
    <property type="protein sequence ID" value="KIC93983.1"/>
    <property type="molecule type" value="Genomic_DNA"/>
</dbReference>
<feature type="DNA-binding region" description="H-T-H motif" evidence="4">
    <location>
        <begin position="28"/>
        <end position="47"/>
    </location>
</feature>
<evidence type="ECO:0000313" key="6">
    <source>
        <dbReference type="EMBL" id="KIC93983.1"/>
    </source>
</evidence>
<evidence type="ECO:0000259" key="5">
    <source>
        <dbReference type="PROSITE" id="PS50977"/>
    </source>
</evidence>
<dbReference type="OrthoDB" id="9798857at2"/>
<keyword evidence="7" id="KW-1185">Reference proteome</keyword>
<keyword evidence="2 4" id="KW-0238">DNA-binding</keyword>
<proteinExistence type="predicted"/>
<dbReference type="InterPro" id="IPR009057">
    <property type="entry name" value="Homeodomain-like_sf"/>
</dbReference>
<dbReference type="SUPFAM" id="SSF48498">
    <property type="entry name" value="Tetracyclin repressor-like, C-terminal domain"/>
    <property type="match status" value="1"/>
</dbReference>
<accession>A0A0C1LF54</accession>
<dbReference type="PANTHER" id="PTHR47506">
    <property type="entry name" value="TRANSCRIPTIONAL REGULATORY PROTEIN"/>
    <property type="match status" value="1"/>
</dbReference>
<organism evidence="6 7">
    <name type="scientific">Flavihumibacter solisilvae</name>
    <dbReference type="NCBI Taxonomy" id="1349421"/>
    <lineage>
        <taxon>Bacteria</taxon>
        <taxon>Pseudomonadati</taxon>
        <taxon>Bacteroidota</taxon>
        <taxon>Chitinophagia</taxon>
        <taxon>Chitinophagales</taxon>
        <taxon>Chitinophagaceae</taxon>
        <taxon>Flavihumibacter</taxon>
    </lineage>
</organism>
<dbReference type="RefSeq" id="WP_039140472.1">
    <property type="nucleotide sequence ID" value="NZ_JSVC01000015.1"/>
</dbReference>
<dbReference type="STRING" id="1349421.OI18_13175"/>
<dbReference type="Proteomes" id="UP000031408">
    <property type="component" value="Unassembled WGS sequence"/>
</dbReference>
<dbReference type="Pfam" id="PF00440">
    <property type="entry name" value="TetR_N"/>
    <property type="match status" value="1"/>
</dbReference>
<evidence type="ECO:0000256" key="2">
    <source>
        <dbReference type="ARBA" id="ARBA00023125"/>
    </source>
</evidence>
<dbReference type="PANTHER" id="PTHR47506:SF3">
    <property type="entry name" value="HTH-TYPE TRANSCRIPTIONAL REGULATOR LMRA"/>
    <property type="match status" value="1"/>
</dbReference>
<dbReference type="PROSITE" id="PS50977">
    <property type="entry name" value="HTH_TETR_2"/>
    <property type="match status" value="1"/>
</dbReference>
<dbReference type="AlphaFoldDB" id="A0A0C1LF54"/>
<evidence type="ECO:0000313" key="7">
    <source>
        <dbReference type="Proteomes" id="UP000031408"/>
    </source>
</evidence>
<dbReference type="Gene3D" id="1.10.357.10">
    <property type="entry name" value="Tetracycline Repressor, domain 2"/>
    <property type="match status" value="1"/>
</dbReference>
<evidence type="ECO:0000256" key="1">
    <source>
        <dbReference type="ARBA" id="ARBA00023015"/>
    </source>
</evidence>
<keyword evidence="3" id="KW-0804">Transcription</keyword>